<protein>
    <submittedName>
        <fullName evidence="3">Acetylglutamate kinase</fullName>
    </submittedName>
</protein>
<dbReference type="GO" id="GO:0016301">
    <property type="term" value="F:kinase activity"/>
    <property type="evidence" value="ECO:0007669"/>
    <property type="project" value="UniProtKB-KW"/>
</dbReference>
<dbReference type="SUPFAM" id="SSF53633">
    <property type="entry name" value="Carbamate kinase-like"/>
    <property type="match status" value="1"/>
</dbReference>
<dbReference type="PIRSF" id="PIRSF004857">
    <property type="entry name" value="Kin_aa_kin"/>
    <property type="match status" value="1"/>
</dbReference>
<dbReference type="OrthoDB" id="50461at2157"/>
<dbReference type="InterPro" id="IPR001048">
    <property type="entry name" value="Asp/Glu/Uridylate_kinase"/>
</dbReference>
<dbReference type="EMBL" id="LWMS01000048">
    <property type="protein sequence ID" value="PWL07535.1"/>
    <property type="molecule type" value="Genomic_DNA"/>
</dbReference>
<evidence type="ECO:0000313" key="4">
    <source>
        <dbReference type="Proteomes" id="UP000217528"/>
    </source>
</evidence>
<name>A0A2A2HBH6_9EURY</name>
<dbReference type="InterPro" id="IPR036393">
    <property type="entry name" value="AceGlu_kinase-like_sf"/>
</dbReference>
<gene>
    <name evidence="3" type="primary">argB_2</name>
    <name evidence="2" type="ORF">ASJ82_06065</name>
    <name evidence="3" type="ORF">MSCUN_16170</name>
</gene>
<sequence>MVYVIKVGGSLYPEYIMDLYEVFRKSDEKIILINGGGELANKLREYNNKYNFTDDTNHWNAIMCMDIIGSQICDMCDDIIAVRSFDEIDEVHKNGKIPLILSYELLKKLDPLAHSWDVTSDSIACWIAHKLNAKLLILTNINGIYNGNIYSKNKRLIQDISPNELLFFDETCVDKCLPRLLLDYQVDCFILNGKYPDRIFRFLNNQFSENEFYTHIGGKLKW</sequence>
<dbReference type="RefSeq" id="WP_095609145.1">
    <property type="nucleotide sequence ID" value="NZ_CAUHCB010000003.1"/>
</dbReference>
<keyword evidence="4" id="KW-1185">Reference proteome</keyword>
<dbReference type="AlphaFoldDB" id="A0A2A2HBH6"/>
<proteinExistence type="predicted"/>
<feature type="domain" description="Aspartate/glutamate/uridylate kinase" evidence="1">
    <location>
        <begin position="1"/>
        <end position="166"/>
    </location>
</feature>
<comment type="caution">
    <text evidence="2">The sequence shown here is derived from an EMBL/GenBank/DDBJ whole genome shotgun (WGS) entry which is preliminary data.</text>
</comment>
<reference evidence="3 5" key="1">
    <citation type="submission" date="2016-04" db="EMBL/GenBank/DDBJ databases">
        <title>Genome sequence of Methanosphaera cuniculi DSM 4103.</title>
        <authorList>
            <person name="Poehlein A."/>
            <person name="Seedorf H."/>
            <person name="Daniel R."/>
        </authorList>
    </citation>
    <scope>NUCLEOTIDE SEQUENCE [LARGE SCALE GENOMIC DNA]</scope>
    <source>
        <strain evidence="3 5">DSM 4103</strain>
    </source>
</reference>
<keyword evidence="3" id="KW-0808">Transferase</keyword>
<dbReference type="EMBL" id="LMVN01000026">
    <property type="protein sequence ID" value="PAV06715.1"/>
    <property type="molecule type" value="Genomic_DNA"/>
</dbReference>
<dbReference type="Gene3D" id="3.40.1160.10">
    <property type="entry name" value="Acetylglutamate kinase-like"/>
    <property type="match status" value="1"/>
</dbReference>
<dbReference type="Proteomes" id="UP000217528">
    <property type="component" value="Unassembled WGS sequence"/>
</dbReference>
<evidence type="ECO:0000313" key="2">
    <source>
        <dbReference type="EMBL" id="PAV06715.1"/>
    </source>
</evidence>
<evidence type="ECO:0000313" key="5">
    <source>
        <dbReference type="Proteomes" id="UP000246004"/>
    </source>
</evidence>
<dbReference type="CDD" id="cd04240">
    <property type="entry name" value="AAK_UC"/>
    <property type="match status" value="1"/>
</dbReference>
<organism evidence="2 4">
    <name type="scientific">Methanosphaera cuniculi</name>
    <dbReference type="NCBI Taxonomy" id="1077256"/>
    <lineage>
        <taxon>Archaea</taxon>
        <taxon>Methanobacteriati</taxon>
        <taxon>Methanobacteriota</taxon>
        <taxon>Methanomada group</taxon>
        <taxon>Methanobacteria</taxon>
        <taxon>Methanobacteriales</taxon>
        <taxon>Methanobacteriaceae</taxon>
        <taxon>Methanosphaera</taxon>
    </lineage>
</organism>
<evidence type="ECO:0000313" key="3">
    <source>
        <dbReference type="EMBL" id="PWL07535.1"/>
    </source>
</evidence>
<reference evidence="2 4" key="2">
    <citation type="journal article" date="2017" name="BMC Genomics">
        <title>Genomic analysis of methanogenic archaea reveals a shift towards energy conservation.</title>
        <authorList>
            <person name="Gilmore S.P."/>
            <person name="Henske J.K."/>
            <person name="Sexton J.A."/>
            <person name="Solomon K.V."/>
            <person name="Seppala S."/>
            <person name="Yoo J.I."/>
            <person name="Huyett L.M."/>
            <person name="Pressman A."/>
            <person name="Cogan J.Z."/>
            <person name="Kivenson V."/>
            <person name="Peng X."/>
            <person name="Tan Y."/>
            <person name="Valentine D.L."/>
            <person name="O'Malley M.A."/>
        </authorList>
    </citation>
    <scope>NUCLEOTIDE SEQUENCE [LARGE SCALE GENOMIC DNA]</scope>
    <source>
        <strain evidence="2 4">1R-7</strain>
    </source>
</reference>
<dbReference type="Proteomes" id="UP000246004">
    <property type="component" value="Unassembled WGS sequence"/>
</dbReference>
<keyword evidence="3" id="KW-0418">Kinase</keyword>
<dbReference type="Pfam" id="PF00696">
    <property type="entry name" value="AA_kinase"/>
    <property type="match status" value="1"/>
</dbReference>
<evidence type="ECO:0000259" key="1">
    <source>
        <dbReference type="Pfam" id="PF00696"/>
    </source>
</evidence>
<accession>A0A2A2HBH6</accession>
<dbReference type="InterPro" id="IPR011375">
    <property type="entry name" value="MfnE"/>
</dbReference>